<protein>
    <submittedName>
        <fullName evidence="1">Uncharacterized protein</fullName>
    </submittedName>
</protein>
<dbReference type="AlphaFoldDB" id="A0A0V0RJD4"/>
<proteinExistence type="predicted"/>
<evidence type="ECO:0000313" key="2">
    <source>
        <dbReference type="Proteomes" id="UP000054630"/>
    </source>
</evidence>
<gene>
    <name evidence="1" type="ORF">T07_12267</name>
</gene>
<keyword evidence="2" id="KW-1185">Reference proteome</keyword>
<dbReference type="Proteomes" id="UP000054630">
    <property type="component" value="Unassembled WGS sequence"/>
</dbReference>
<accession>A0A0V0RJD4</accession>
<dbReference type="EMBL" id="JYDL01000155">
    <property type="protein sequence ID" value="KRX14611.1"/>
    <property type="molecule type" value="Genomic_DNA"/>
</dbReference>
<organism evidence="1 2">
    <name type="scientific">Trichinella nelsoni</name>
    <dbReference type="NCBI Taxonomy" id="6336"/>
    <lineage>
        <taxon>Eukaryota</taxon>
        <taxon>Metazoa</taxon>
        <taxon>Ecdysozoa</taxon>
        <taxon>Nematoda</taxon>
        <taxon>Enoplea</taxon>
        <taxon>Dorylaimia</taxon>
        <taxon>Trichinellida</taxon>
        <taxon>Trichinellidae</taxon>
        <taxon>Trichinella</taxon>
    </lineage>
</organism>
<sequence>MSSDNARLGLLAQDWAVCKADESGEQSSFPTIFGFRHGNTCAVSLSRQSEEKCSIKFPIDRLLALPQTETKLIILSTTISKCSNNLHVTSHRWRLAVHIPFRVYRNGHRSLG</sequence>
<name>A0A0V0RJD4_9BILA</name>
<reference evidence="1 2" key="1">
    <citation type="submission" date="2015-01" db="EMBL/GenBank/DDBJ databases">
        <title>Evolution of Trichinella species and genotypes.</title>
        <authorList>
            <person name="Korhonen P.K."/>
            <person name="Edoardo P."/>
            <person name="Giuseppe L.R."/>
            <person name="Gasser R.B."/>
        </authorList>
    </citation>
    <scope>NUCLEOTIDE SEQUENCE [LARGE SCALE GENOMIC DNA]</scope>
    <source>
        <strain evidence="1">ISS37</strain>
    </source>
</reference>
<comment type="caution">
    <text evidence="1">The sequence shown here is derived from an EMBL/GenBank/DDBJ whole genome shotgun (WGS) entry which is preliminary data.</text>
</comment>
<evidence type="ECO:0000313" key="1">
    <source>
        <dbReference type="EMBL" id="KRX14611.1"/>
    </source>
</evidence>